<dbReference type="OrthoDB" id="9785745at2"/>
<evidence type="ECO:0000313" key="11">
    <source>
        <dbReference type="Proteomes" id="UP000095003"/>
    </source>
</evidence>
<evidence type="ECO:0000313" key="9">
    <source>
        <dbReference type="Proteomes" id="UP000094271"/>
    </source>
</evidence>
<dbReference type="GO" id="GO:0000976">
    <property type="term" value="F:transcription cis-regulatory region binding"/>
    <property type="evidence" value="ECO:0007669"/>
    <property type="project" value="TreeGrafter"/>
</dbReference>
<keyword evidence="10" id="KW-1185">Reference proteome</keyword>
<dbReference type="InterPro" id="IPR036388">
    <property type="entry name" value="WH-like_DNA-bd_sf"/>
</dbReference>
<dbReference type="Pfam" id="PF03466">
    <property type="entry name" value="LysR_substrate"/>
    <property type="match status" value="1"/>
</dbReference>
<dbReference type="AlphaFoldDB" id="A0A1E3AUS3"/>
<dbReference type="PANTHER" id="PTHR30126">
    <property type="entry name" value="HTH-TYPE TRANSCRIPTIONAL REGULATOR"/>
    <property type="match status" value="1"/>
</dbReference>
<dbReference type="PRINTS" id="PR00039">
    <property type="entry name" value="HTHLYSR"/>
</dbReference>
<evidence type="ECO:0000313" key="6">
    <source>
        <dbReference type="EMBL" id="ODM12394.1"/>
    </source>
</evidence>
<evidence type="ECO:0000256" key="1">
    <source>
        <dbReference type="ARBA" id="ARBA00009437"/>
    </source>
</evidence>
<keyword evidence="2" id="KW-0805">Transcription regulation</keyword>
<dbReference type="EMBL" id="MEHD01000008">
    <property type="protein sequence ID" value="ODR60990.1"/>
    <property type="molecule type" value="Genomic_DNA"/>
</dbReference>
<dbReference type="Proteomes" id="UP000094271">
    <property type="component" value="Unassembled WGS sequence"/>
</dbReference>
<dbReference type="RefSeq" id="WP_044964130.1">
    <property type="nucleotide sequence ID" value="NZ_DBFYTW010000353.1"/>
</dbReference>
<dbReference type="Gene3D" id="1.10.10.10">
    <property type="entry name" value="Winged helix-like DNA-binding domain superfamily/Winged helix DNA-binding domain"/>
    <property type="match status" value="1"/>
</dbReference>
<gene>
    <name evidence="6" type="primary">cynR_1</name>
    <name evidence="6" type="ORF">BEH84_00108</name>
    <name evidence="7" type="ORF">BEI59_28105</name>
    <name evidence="8" type="ORF">BEI63_02510</name>
</gene>
<dbReference type="EMBL" id="MEHA01000029">
    <property type="protein sequence ID" value="ODR44654.1"/>
    <property type="molecule type" value="Genomic_DNA"/>
</dbReference>
<dbReference type="Proteomes" id="UP000095003">
    <property type="component" value="Unassembled WGS sequence"/>
</dbReference>
<evidence type="ECO:0000256" key="4">
    <source>
        <dbReference type="ARBA" id="ARBA00023163"/>
    </source>
</evidence>
<dbReference type="SUPFAM" id="SSF53850">
    <property type="entry name" value="Periplasmic binding protein-like II"/>
    <property type="match status" value="1"/>
</dbReference>
<keyword evidence="4" id="KW-0804">Transcription</keyword>
<dbReference type="Proteomes" id="UP000094869">
    <property type="component" value="Unassembled WGS sequence"/>
</dbReference>
<sequence>MAAYVRHSKETVIVNSAEDTGDLYMETAYLKEFIVLAKMCNYNRAADELFISQSSLFNHIKTLEAELSVPLFERSGKRIIVSEYGQMFLPYAHRIIDATEGFDNEVKEKKMDASRAILIGTQYRLTQLVRSFRSANKNYMLYTLDSRNVEETLYESGCELAFIRNLKDPEGKYNVVPYVKDSIAAVLYRSHPCANLKSVKLEALKRENFVMISSLKGKESDGISLCRQAGFTPKVVMTVLSGSEAAKLVNDELGISLLLKKTIIAENLDNVVLVDLDPVVDCTISLCWRKDIVLSEGACKVVEFVKNLNQQRKEE</sequence>
<organism evidence="6 11">
    <name type="scientific">Eisenbergiella tayi</name>
    <dbReference type="NCBI Taxonomy" id="1432052"/>
    <lineage>
        <taxon>Bacteria</taxon>
        <taxon>Bacillati</taxon>
        <taxon>Bacillota</taxon>
        <taxon>Clostridia</taxon>
        <taxon>Lachnospirales</taxon>
        <taxon>Lachnospiraceae</taxon>
        <taxon>Eisenbergiella</taxon>
    </lineage>
</organism>
<dbReference type="PROSITE" id="PS50931">
    <property type="entry name" value="HTH_LYSR"/>
    <property type="match status" value="1"/>
</dbReference>
<protein>
    <submittedName>
        <fullName evidence="6">HTH-type transcriptional regulator CynR</fullName>
    </submittedName>
</protein>
<dbReference type="CDD" id="cd05466">
    <property type="entry name" value="PBP2_LTTR_substrate"/>
    <property type="match status" value="1"/>
</dbReference>
<name>A0A1E3AUS3_9FIRM</name>
<dbReference type="PANTHER" id="PTHR30126:SF40">
    <property type="entry name" value="HTH-TYPE TRANSCRIPTIONAL REGULATOR GLTR"/>
    <property type="match status" value="1"/>
</dbReference>
<evidence type="ECO:0000256" key="2">
    <source>
        <dbReference type="ARBA" id="ARBA00023015"/>
    </source>
</evidence>
<reference evidence="7 9" key="3">
    <citation type="submission" date="2016-08" db="EMBL/GenBank/DDBJ databases">
        <authorList>
            <person name="Seilhamer J.J."/>
        </authorList>
    </citation>
    <scope>NUCLEOTIDE SEQUENCE [LARGE SCALE GENOMIC DNA]</scope>
    <source>
        <strain evidence="7 9">NML150140-1</strain>
    </source>
</reference>
<proteinExistence type="inferred from homology"/>
<dbReference type="EMBL" id="MCGI01000001">
    <property type="protein sequence ID" value="ODM12394.1"/>
    <property type="molecule type" value="Genomic_DNA"/>
</dbReference>
<comment type="similarity">
    <text evidence="1">Belongs to the LysR transcriptional regulatory family.</text>
</comment>
<reference evidence="8 10" key="2">
    <citation type="submission" date="2016-08" db="EMBL/GenBank/DDBJ databases">
        <title>Characterization of Isolates of Eisenbergiella tayi Derived from Blood Cultures, Using Whole Genome Sequencing.</title>
        <authorList>
            <person name="Bernier A.-M."/>
            <person name="Burdz T."/>
            <person name="Wiebe D."/>
            <person name="Bernard K."/>
        </authorList>
    </citation>
    <scope>NUCLEOTIDE SEQUENCE [LARGE SCALE GENOMIC DNA]</scope>
    <source>
        <strain evidence="8 10">NML120146</strain>
    </source>
</reference>
<dbReference type="GO" id="GO:0003700">
    <property type="term" value="F:DNA-binding transcription factor activity"/>
    <property type="evidence" value="ECO:0007669"/>
    <property type="project" value="InterPro"/>
</dbReference>
<evidence type="ECO:0000259" key="5">
    <source>
        <dbReference type="PROSITE" id="PS50931"/>
    </source>
</evidence>
<accession>A0A1E3AUS3</accession>
<dbReference type="GeneID" id="93303472"/>
<evidence type="ECO:0000313" key="10">
    <source>
        <dbReference type="Proteomes" id="UP000094869"/>
    </source>
</evidence>
<evidence type="ECO:0000313" key="7">
    <source>
        <dbReference type="EMBL" id="ODR44654.1"/>
    </source>
</evidence>
<evidence type="ECO:0000313" key="8">
    <source>
        <dbReference type="EMBL" id="ODR60990.1"/>
    </source>
</evidence>
<feature type="domain" description="HTH lysR-type" evidence="5">
    <location>
        <begin position="25"/>
        <end position="82"/>
    </location>
</feature>
<reference evidence="6 11" key="1">
    <citation type="submission" date="2016-07" db="EMBL/GenBank/DDBJ databases">
        <title>Characterization of isolates of Eisenbergiella tayi derived from blood cultures, using whole genome sequencing.</title>
        <authorList>
            <person name="Burdz T."/>
            <person name="Wiebe D."/>
            <person name="Huynh C."/>
            <person name="Bernard K."/>
        </authorList>
    </citation>
    <scope>NUCLEOTIDE SEQUENCE [LARGE SCALE GENOMIC DNA]</scope>
    <source>
        <strain evidence="6 11">NML 120489</strain>
    </source>
</reference>
<dbReference type="Gene3D" id="3.40.190.290">
    <property type="match status" value="1"/>
</dbReference>
<dbReference type="Pfam" id="PF00126">
    <property type="entry name" value="HTH_1"/>
    <property type="match status" value="1"/>
</dbReference>
<dbReference type="InterPro" id="IPR005119">
    <property type="entry name" value="LysR_subst-bd"/>
</dbReference>
<comment type="caution">
    <text evidence="6">The sequence shown here is derived from an EMBL/GenBank/DDBJ whole genome shotgun (WGS) entry which is preliminary data.</text>
</comment>
<dbReference type="InterPro" id="IPR036390">
    <property type="entry name" value="WH_DNA-bd_sf"/>
</dbReference>
<dbReference type="SUPFAM" id="SSF46785">
    <property type="entry name" value="Winged helix' DNA-binding domain"/>
    <property type="match status" value="1"/>
</dbReference>
<evidence type="ECO:0000256" key="3">
    <source>
        <dbReference type="ARBA" id="ARBA00023125"/>
    </source>
</evidence>
<keyword evidence="3" id="KW-0238">DNA-binding</keyword>
<dbReference type="InterPro" id="IPR000847">
    <property type="entry name" value="LysR_HTH_N"/>
</dbReference>